<dbReference type="Proteomes" id="UP000541444">
    <property type="component" value="Unassembled WGS sequence"/>
</dbReference>
<evidence type="ECO:0000256" key="4">
    <source>
        <dbReference type="ARBA" id="ARBA00022741"/>
    </source>
</evidence>
<dbReference type="Pfam" id="PF03219">
    <property type="entry name" value="TLC"/>
    <property type="match status" value="1"/>
</dbReference>
<comment type="subcellular location">
    <subcellularLocation>
        <location evidence="1">Membrane</location>
        <topology evidence="1">Multi-pass membrane protein</topology>
    </subcellularLocation>
    <subcellularLocation>
        <location evidence="8">Plastid</location>
        <location evidence="8">Chloroplast membrane</location>
        <topology evidence="8">Multi-pass membrane protein</topology>
    </subcellularLocation>
</comment>
<accession>A0A7J7NJM0</accession>
<name>A0A7J7NJM0_9MAGN</name>
<comment type="similarity">
    <text evidence="8">Belongs to the ADP/ATP translocase tlc family.</text>
</comment>
<sequence>MDVVLQSGVLQPKTRAFNTQNGVNHNFFTKPSKSLGGVVSKTNIKYQQCVFEKIGEYFVPLPSCNKKKLAKPKMGTLESLKSLIFFRYVSDLATLVVAYGIILVEVTWKSKFKAQFPSLNEYSAFMRDFSTATGIATFTMMLLSQWIVNKYGWGVAAKITRTVFLITGVAFFSLILFVGQQAPVIGSLGMTPLLAAVYVGAMQNIFGAGYGSHASGLCLSLAGDVPSERPKPQ</sequence>
<dbReference type="OrthoDB" id="2190844at2759"/>
<keyword evidence="4 8" id="KW-0547">Nucleotide-binding</keyword>
<keyword evidence="6 8" id="KW-1133">Transmembrane helix</keyword>
<keyword evidence="7 8" id="KW-0472">Membrane</keyword>
<dbReference type="PANTHER" id="PTHR31187">
    <property type="match status" value="1"/>
</dbReference>
<keyword evidence="5 8" id="KW-0067">ATP-binding</keyword>
<organism evidence="9 10">
    <name type="scientific">Kingdonia uniflora</name>
    <dbReference type="NCBI Taxonomy" id="39325"/>
    <lineage>
        <taxon>Eukaryota</taxon>
        <taxon>Viridiplantae</taxon>
        <taxon>Streptophyta</taxon>
        <taxon>Embryophyta</taxon>
        <taxon>Tracheophyta</taxon>
        <taxon>Spermatophyta</taxon>
        <taxon>Magnoliopsida</taxon>
        <taxon>Ranunculales</taxon>
        <taxon>Circaeasteraceae</taxon>
        <taxon>Kingdonia</taxon>
    </lineage>
</organism>
<evidence type="ECO:0000256" key="8">
    <source>
        <dbReference type="RuleBase" id="RU363121"/>
    </source>
</evidence>
<evidence type="ECO:0000256" key="1">
    <source>
        <dbReference type="ARBA" id="ARBA00004141"/>
    </source>
</evidence>
<gene>
    <name evidence="9" type="ORF">GIB67_029790</name>
</gene>
<evidence type="ECO:0000256" key="3">
    <source>
        <dbReference type="ARBA" id="ARBA00022692"/>
    </source>
</evidence>
<evidence type="ECO:0000313" key="10">
    <source>
        <dbReference type="Proteomes" id="UP000541444"/>
    </source>
</evidence>
<keyword evidence="8" id="KW-0934">Plastid</keyword>
<feature type="transmembrane region" description="Helical" evidence="8">
    <location>
        <begin position="84"/>
        <end position="108"/>
    </location>
</feature>
<evidence type="ECO:0000256" key="5">
    <source>
        <dbReference type="ARBA" id="ARBA00022840"/>
    </source>
</evidence>
<dbReference type="GO" id="GO:0031969">
    <property type="term" value="C:chloroplast membrane"/>
    <property type="evidence" value="ECO:0007669"/>
    <property type="project" value="UniProtKB-SubCell"/>
</dbReference>
<evidence type="ECO:0000256" key="7">
    <source>
        <dbReference type="ARBA" id="ARBA00023136"/>
    </source>
</evidence>
<dbReference type="InterPro" id="IPR004667">
    <property type="entry name" value="ADP_ATP_car_bac_type"/>
</dbReference>
<dbReference type="PANTHER" id="PTHR31187:SF13">
    <property type="entry name" value="ADP,ATP CARRIER PROTEIN 1, CHLOROPLASTIC"/>
    <property type="match status" value="1"/>
</dbReference>
<evidence type="ECO:0000313" key="9">
    <source>
        <dbReference type="EMBL" id="KAF6167152.1"/>
    </source>
</evidence>
<dbReference type="GO" id="GO:0005524">
    <property type="term" value="F:ATP binding"/>
    <property type="evidence" value="ECO:0007669"/>
    <property type="project" value="UniProtKB-KW"/>
</dbReference>
<dbReference type="GO" id="GO:0005471">
    <property type="term" value="F:ATP:ADP antiporter activity"/>
    <property type="evidence" value="ECO:0007669"/>
    <property type="project" value="InterPro"/>
</dbReference>
<keyword evidence="8" id="KW-0150">Chloroplast</keyword>
<keyword evidence="3 8" id="KW-0812">Transmembrane</keyword>
<proteinExistence type="inferred from homology"/>
<reference evidence="9 10" key="1">
    <citation type="journal article" date="2020" name="IScience">
        <title>Genome Sequencing of the Endangered Kingdonia uniflora (Circaeasteraceae, Ranunculales) Reveals Potential Mechanisms of Evolutionary Specialization.</title>
        <authorList>
            <person name="Sun Y."/>
            <person name="Deng T."/>
            <person name="Zhang A."/>
            <person name="Moore M.J."/>
            <person name="Landis J.B."/>
            <person name="Lin N."/>
            <person name="Zhang H."/>
            <person name="Zhang X."/>
            <person name="Huang J."/>
            <person name="Zhang X."/>
            <person name="Sun H."/>
            <person name="Wang H."/>
        </authorList>
    </citation>
    <scope>NUCLEOTIDE SEQUENCE [LARGE SCALE GENOMIC DNA]</scope>
    <source>
        <strain evidence="9">TB1705</strain>
        <tissue evidence="9">Leaf</tissue>
    </source>
</reference>
<feature type="transmembrane region" description="Helical" evidence="8">
    <location>
        <begin position="159"/>
        <end position="178"/>
    </location>
</feature>
<dbReference type="AlphaFoldDB" id="A0A7J7NJM0"/>
<comment type="caution">
    <text evidence="9">The sequence shown here is derived from an EMBL/GenBank/DDBJ whole genome shotgun (WGS) entry which is preliminary data.</text>
</comment>
<feature type="transmembrane region" description="Helical" evidence="8">
    <location>
        <begin position="129"/>
        <end position="147"/>
    </location>
</feature>
<protein>
    <recommendedName>
        <fullName evidence="8">ADP,ATP carrier protein</fullName>
    </recommendedName>
</protein>
<evidence type="ECO:0000256" key="2">
    <source>
        <dbReference type="ARBA" id="ARBA00022448"/>
    </source>
</evidence>
<evidence type="ECO:0000256" key="6">
    <source>
        <dbReference type="ARBA" id="ARBA00022989"/>
    </source>
</evidence>
<dbReference type="EMBL" id="JACGCM010000764">
    <property type="protein sequence ID" value="KAF6167152.1"/>
    <property type="molecule type" value="Genomic_DNA"/>
</dbReference>
<keyword evidence="2 8" id="KW-0813">Transport</keyword>
<comment type="caution">
    <text evidence="8">Lacks conserved residue(s) required for the propagation of feature annotation.</text>
</comment>
<keyword evidence="10" id="KW-1185">Reference proteome</keyword>